<sequence>MTKRNTLGKVVLRGLRDFFRGCSLGQHYSVFYHKRRSYFTSLTCGIITFIFYCLILWYTFYTFWKVIARSEYDIVEEYKPLDFTSHSLDTQTFIDTSDFVIQIPRQWLSILISCEALFRNNITLVTTNPKRTLSFKLIEDFTTIYQPKCNVTIDKNQNIGSVMNNFTMYFACDQCAENYQVSMKQYFANSEGIYSGQYISQDNVIFRQKNVELIPIIIRKTDSIISLAPTYETEIHISQMSTISYNNDTTLEPSISLFFGDTEIVIDETPKSVWMALKDVGGMLSLIFFYAIFAACCHSGMFHTSLQKSYFRKKREFIMEKLPKDQQDTYIDMDIKEMPKKLQKKKLKKDKKEFVKFMSFDNYIHLHKRVEDIEEALEKNSLLQRKSNLGNFSIQGNYIHDEFEMSGEDDDDESSMVQTVNGSIRSIQVSKQELLLSQIKPNVINNSLF</sequence>
<dbReference type="Proteomes" id="UP000039865">
    <property type="component" value="Unassembled WGS sequence"/>
</dbReference>
<keyword evidence="3" id="KW-1185">Reference proteome</keyword>
<evidence type="ECO:0000313" key="2">
    <source>
        <dbReference type="EMBL" id="CDW81249.1"/>
    </source>
</evidence>
<dbReference type="AlphaFoldDB" id="A0A078AG91"/>
<dbReference type="OrthoDB" id="10620677at2759"/>
<evidence type="ECO:0000313" key="3">
    <source>
        <dbReference type="Proteomes" id="UP000039865"/>
    </source>
</evidence>
<keyword evidence="1" id="KW-0472">Membrane</keyword>
<dbReference type="InParanoid" id="A0A078AG91"/>
<evidence type="ECO:0008006" key="4">
    <source>
        <dbReference type="Google" id="ProtNLM"/>
    </source>
</evidence>
<feature type="transmembrane region" description="Helical" evidence="1">
    <location>
        <begin position="38"/>
        <end position="60"/>
    </location>
</feature>
<organism evidence="2 3">
    <name type="scientific">Stylonychia lemnae</name>
    <name type="common">Ciliate</name>
    <dbReference type="NCBI Taxonomy" id="5949"/>
    <lineage>
        <taxon>Eukaryota</taxon>
        <taxon>Sar</taxon>
        <taxon>Alveolata</taxon>
        <taxon>Ciliophora</taxon>
        <taxon>Intramacronucleata</taxon>
        <taxon>Spirotrichea</taxon>
        <taxon>Stichotrichia</taxon>
        <taxon>Sporadotrichida</taxon>
        <taxon>Oxytrichidae</taxon>
        <taxon>Stylonychinae</taxon>
        <taxon>Stylonychia</taxon>
    </lineage>
</organism>
<feature type="transmembrane region" description="Helical" evidence="1">
    <location>
        <begin position="280"/>
        <end position="306"/>
    </location>
</feature>
<protein>
    <recommendedName>
        <fullName evidence="4">Transmembrane protein</fullName>
    </recommendedName>
</protein>
<keyword evidence="1" id="KW-1133">Transmembrane helix</keyword>
<name>A0A078AG91_STYLE</name>
<evidence type="ECO:0000256" key="1">
    <source>
        <dbReference type="SAM" id="Phobius"/>
    </source>
</evidence>
<dbReference type="EMBL" id="CCKQ01009738">
    <property type="protein sequence ID" value="CDW81249.1"/>
    <property type="molecule type" value="Genomic_DNA"/>
</dbReference>
<reference evidence="2 3" key="1">
    <citation type="submission" date="2014-06" db="EMBL/GenBank/DDBJ databases">
        <authorList>
            <person name="Swart Estienne"/>
        </authorList>
    </citation>
    <scope>NUCLEOTIDE SEQUENCE [LARGE SCALE GENOMIC DNA]</scope>
    <source>
        <strain evidence="2 3">130c</strain>
    </source>
</reference>
<gene>
    <name evidence="2" type="primary">Contig9856.g10536</name>
    <name evidence="2" type="ORF">STYLEM_10262</name>
</gene>
<proteinExistence type="predicted"/>
<accession>A0A078AG91</accession>
<keyword evidence="1" id="KW-0812">Transmembrane</keyword>